<feature type="compositionally biased region" description="Acidic residues" evidence="5">
    <location>
        <begin position="132"/>
        <end position="149"/>
    </location>
</feature>
<name>A0A7R8V3B2_HERIL</name>
<sequence length="179" mass="20553">MEEKFKTIVERIFNNWTGLRLAVEHGMGGRNSHKTAIEIMDYMYEYCIRNANPTQSELQEVLEDLMDQEFNTVCEDNSISEICLHLLKFVTLCQANKSDEIEVELNKLPNVTPWLRPGVQITYKRVEGDSSSSEDDDDDDEDEDMEVDESPATTSRASKPKEEQVDADPGWTVVTKKRK</sequence>
<evidence type="ECO:0000256" key="2">
    <source>
        <dbReference type="ARBA" id="ARBA00006524"/>
    </source>
</evidence>
<dbReference type="PANTHER" id="PTHR21250">
    <property type="entry name" value="PRE-RRNA-PROCESSING PROTEIN TSR2 HOMOLOG"/>
    <property type="match status" value="1"/>
</dbReference>
<comment type="function">
    <text evidence="1">May be involved in 20S pre-rRNA processing.</text>
</comment>
<gene>
    <name evidence="6" type="ORF">HERILL_LOCUS14475</name>
</gene>
<dbReference type="EMBL" id="LR899014">
    <property type="protein sequence ID" value="CAD7092086.1"/>
    <property type="molecule type" value="Genomic_DNA"/>
</dbReference>
<comment type="similarity">
    <text evidence="2">Belongs to the TSR2 family.</text>
</comment>
<proteinExistence type="inferred from homology"/>
<evidence type="ECO:0000313" key="6">
    <source>
        <dbReference type="EMBL" id="CAD7092086.1"/>
    </source>
</evidence>
<dbReference type="Proteomes" id="UP000594454">
    <property type="component" value="Chromosome 6"/>
</dbReference>
<dbReference type="AlphaFoldDB" id="A0A7R8V3B2"/>
<dbReference type="Pfam" id="PF10273">
    <property type="entry name" value="WGG"/>
    <property type="match status" value="1"/>
</dbReference>
<keyword evidence="7" id="KW-1185">Reference proteome</keyword>
<feature type="region of interest" description="Disordered" evidence="5">
    <location>
        <begin position="125"/>
        <end position="179"/>
    </location>
</feature>
<dbReference type="OrthoDB" id="263560at2759"/>
<evidence type="ECO:0000256" key="3">
    <source>
        <dbReference type="ARBA" id="ARBA00017551"/>
    </source>
</evidence>
<evidence type="ECO:0000256" key="5">
    <source>
        <dbReference type="SAM" id="MobiDB-lite"/>
    </source>
</evidence>
<dbReference type="OMA" id="QSNWGGP"/>
<keyword evidence="4" id="KW-0698">rRNA processing</keyword>
<dbReference type="FunCoup" id="A0A7R8V3B2">
    <property type="interactions" value="1246"/>
</dbReference>
<protein>
    <recommendedName>
        <fullName evidence="3">Pre-rRNA-processing protein TSR2 homolog</fullName>
    </recommendedName>
</protein>
<dbReference type="InterPro" id="IPR019398">
    <property type="entry name" value="Pre-rRNA_process_TSR2"/>
</dbReference>
<accession>A0A7R8V3B2</accession>
<dbReference type="GO" id="GO:0006364">
    <property type="term" value="P:rRNA processing"/>
    <property type="evidence" value="ECO:0007669"/>
    <property type="project" value="UniProtKB-KW"/>
</dbReference>
<evidence type="ECO:0000256" key="4">
    <source>
        <dbReference type="ARBA" id="ARBA00022552"/>
    </source>
</evidence>
<organism evidence="6 7">
    <name type="scientific">Hermetia illucens</name>
    <name type="common">Black soldier fly</name>
    <dbReference type="NCBI Taxonomy" id="343691"/>
    <lineage>
        <taxon>Eukaryota</taxon>
        <taxon>Metazoa</taxon>
        <taxon>Ecdysozoa</taxon>
        <taxon>Arthropoda</taxon>
        <taxon>Hexapoda</taxon>
        <taxon>Insecta</taxon>
        <taxon>Pterygota</taxon>
        <taxon>Neoptera</taxon>
        <taxon>Endopterygota</taxon>
        <taxon>Diptera</taxon>
        <taxon>Brachycera</taxon>
        <taxon>Stratiomyomorpha</taxon>
        <taxon>Stratiomyidae</taxon>
        <taxon>Hermetiinae</taxon>
        <taxon>Hermetia</taxon>
    </lineage>
</organism>
<evidence type="ECO:0000313" key="7">
    <source>
        <dbReference type="Proteomes" id="UP000594454"/>
    </source>
</evidence>
<evidence type="ECO:0000256" key="1">
    <source>
        <dbReference type="ARBA" id="ARBA00002210"/>
    </source>
</evidence>
<dbReference type="InParanoid" id="A0A7R8V3B2"/>
<reference evidence="6 7" key="1">
    <citation type="submission" date="2020-11" db="EMBL/GenBank/DDBJ databases">
        <authorList>
            <person name="Wallbank WR R."/>
            <person name="Pardo Diaz C."/>
            <person name="Kozak K."/>
            <person name="Martin S."/>
            <person name="Jiggins C."/>
            <person name="Moest M."/>
            <person name="Warren A I."/>
            <person name="Generalovic N T."/>
            <person name="Byers J.R.P. K."/>
            <person name="Montejo-Kovacevich G."/>
            <person name="Yen C E."/>
        </authorList>
    </citation>
    <scope>NUCLEOTIDE SEQUENCE [LARGE SCALE GENOMIC DNA]</scope>
</reference>